<evidence type="ECO:0000313" key="1">
    <source>
        <dbReference type="EMBL" id="NRF67006.1"/>
    </source>
</evidence>
<reference evidence="1 2" key="1">
    <citation type="submission" date="2020-05" db="EMBL/GenBank/DDBJ databases">
        <title>Aquincola sp. isolate from soil.</title>
        <authorList>
            <person name="Han J."/>
            <person name="Kim D.-U."/>
        </authorList>
    </citation>
    <scope>NUCLEOTIDE SEQUENCE [LARGE SCALE GENOMIC DNA]</scope>
    <source>
        <strain evidence="1 2">S2</strain>
    </source>
</reference>
<dbReference type="InterPro" id="IPR021317">
    <property type="entry name" value="DUF2917"/>
</dbReference>
<gene>
    <name evidence="1" type="ORF">HLB44_08435</name>
</gene>
<keyword evidence="2" id="KW-1185">Reference proteome</keyword>
<evidence type="ECO:0000313" key="2">
    <source>
        <dbReference type="Proteomes" id="UP000737171"/>
    </source>
</evidence>
<dbReference type="RefSeq" id="WP_173122093.1">
    <property type="nucleotide sequence ID" value="NZ_JABRWJ010000002.1"/>
</dbReference>
<comment type="caution">
    <text evidence="1">The sequence shown here is derived from an EMBL/GenBank/DDBJ whole genome shotgun (WGS) entry which is preliminary data.</text>
</comment>
<dbReference type="SUPFAM" id="SSF51182">
    <property type="entry name" value="RmlC-like cupins"/>
    <property type="match status" value="1"/>
</dbReference>
<dbReference type="Pfam" id="PF11142">
    <property type="entry name" value="DUF2917"/>
    <property type="match status" value="1"/>
</dbReference>
<dbReference type="Proteomes" id="UP000737171">
    <property type="component" value="Unassembled WGS sequence"/>
</dbReference>
<dbReference type="EMBL" id="JABRWJ010000002">
    <property type="protein sequence ID" value="NRF67006.1"/>
    <property type="molecule type" value="Genomic_DNA"/>
</dbReference>
<proteinExistence type="predicted"/>
<sequence>MHLDAILPRFRFVAPTADRRATPAAPLRHTMRRGAIVTLSNRRQRLQVVRGWLWITRDGQPIDIVLGAGDVFDQEPGPRVLMQAHEEAEVLIAAALPHAHNG</sequence>
<protein>
    <submittedName>
        <fullName evidence="1">DUF2917 domain-containing protein</fullName>
    </submittedName>
</protein>
<dbReference type="InterPro" id="IPR011051">
    <property type="entry name" value="RmlC_Cupin_sf"/>
</dbReference>
<accession>A0ABX2EEF7</accession>
<organism evidence="1 2">
    <name type="scientific">Pseudaquabacterium terrae</name>
    <dbReference type="NCBI Taxonomy" id="2732868"/>
    <lineage>
        <taxon>Bacteria</taxon>
        <taxon>Pseudomonadati</taxon>
        <taxon>Pseudomonadota</taxon>
        <taxon>Betaproteobacteria</taxon>
        <taxon>Burkholderiales</taxon>
        <taxon>Sphaerotilaceae</taxon>
        <taxon>Pseudaquabacterium</taxon>
    </lineage>
</organism>
<name>A0ABX2EEF7_9BURK</name>